<dbReference type="AlphaFoldDB" id="A0A543AXM7"/>
<dbReference type="SUPFAM" id="SSF48452">
    <property type="entry name" value="TPR-like"/>
    <property type="match status" value="1"/>
</dbReference>
<feature type="domain" description="Bacterial transcriptional activator" evidence="3">
    <location>
        <begin position="115"/>
        <end position="260"/>
    </location>
</feature>
<dbReference type="InterPro" id="IPR011990">
    <property type="entry name" value="TPR-like_helical_dom_sf"/>
</dbReference>
<dbReference type="InterPro" id="IPR051677">
    <property type="entry name" value="AfsR-DnrI-RedD_regulator"/>
</dbReference>
<dbReference type="Gene3D" id="1.10.10.10">
    <property type="entry name" value="Winged helix-like DNA-binding domain superfamily/Winged helix DNA-binding domain"/>
    <property type="match status" value="1"/>
</dbReference>
<keyword evidence="5" id="KW-1185">Reference proteome</keyword>
<name>A0A543AXM7_9ACTN</name>
<dbReference type="InParanoid" id="A0A543AXM7"/>
<keyword evidence="4" id="KW-0238">DNA-binding</keyword>
<dbReference type="Proteomes" id="UP000317043">
    <property type="component" value="Unassembled WGS sequence"/>
</dbReference>
<dbReference type="InterPro" id="IPR005158">
    <property type="entry name" value="BTAD"/>
</dbReference>
<dbReference type="PANTHER" id="PTHR35807:SF1">
    <property type="entry name" value="TRANSCRIPTIONAL REGULATOR REDD"/>
    <property type="match status" value="1"/>
</dbReference>
<evidence type="ECO:0000256" key="2">
    <source>
        <dbReference type="ARBA" id="ARBA00023163"/>
    </source>
</evidence>
<reference evidence="4 5" key="1">
    <citation type="submission" date="2019-06" db="EMBL/GenBank/DDBJ databases">
        <title>Sequencing the genomes of 1000 actinobacteria strains.</title>
        <authorList>
            <person name="Klenk H.-P."/>
        </authorList>
    </citation>
    <scope>NUCLEOTIDE SEQUENCE [LARGE SCALE GENOMIC DNA]</scope>
    <source>
        <strain evidence="4 5">DSM 45928</strain>
    </source>
</reference>
<keyword evidence="2" id="KW-0804">Transcription</keyword>
<dbReference type="SMART" id="SM01043">
    <property type="entry name" value="BTAD"/>
    <property type="match status" value="1"/>
</dbReference>
<dbReference type="Gene3D" id="1.25.40.10">
    <property type="entry name" value="Tetratricopeptide repeat domain"/>
    <property type="match status" value="1"/>
</dbReference>
<protein>
    <submittedName>
        <fullName evidence="4">DNA-binding SARP family transcriptional activator</fullName>
    </submittedName>
</protein>
<dbReference type="GO" id="GO:0003677">
    <property type="term" value="F:DNA binding"/>
    <property type="evidence" value="ECO:0007669"/>
    <property type="project" value="UniProtKB-KW"/>
</dbReference>
<evidence type="ECO:0000313" key="5">
    <source>
        <dbReference type="Proteomes" id="UP000317043"/>
    </source>
</evidence>
<dbReference type="PANTHER" id="PTHR35807">
    <property type="entry name" value="TRANSCRIPTIONAL REGULATOR REDD-RELATED"/>
    <property type="match status" value="1"/>
</dbReference>
<evidence type="ECO:0000256" key="1">
    <source>
        <dbReference type="ARBA" id="ARBA00023015"/>
    </source>
</evidence>
<accession>A0A543AXM7</accession>
<dbReference type="RefSeq" id="WP_170183291.1">
    <property type="nucleotide sequence ID" value="NZ_JBHTGS010000001.1"/>
</dbReference>
<proteinExistence type="predicted"/>
<comment type="caution">
    <text evidence="4">The sequence shown here is derived from an EMBL/GenBank/DDBJ whole genome shotgun (WGS) entry which is preliminary data.</text>
</comment>
<gene>
    <name evidence="4" type="ORF">FB566_2891</name>
</gene>
<evidence type="ECO:0000313" key="4">
    <source>
        <dbReference type="EMBL" id="TQL77332.1"/>
    </source>
</evidence>
<evidence type="ECO:0000259" key="3">
    <source>
        <dbReference type="SMART" id="SM01043"/>
    </source>
</evidence>
<dbReference type="InterPro" id="IPR036388">
    <property type="entry name" value="WH-like_DNA-bd_sf"/>
</dbReference>
<keyword evidence="1" id="KW-0805">Transcription regulation</keyword>
<organism evidence="4 5">
    <name type="scientific">Stackebrandtia endophytica</name>
    <dbReference type="NCBI Taxonomy" id="1496996"/>
    <lineage>
        <taxon>Bacteria</taxon>
        <taxon>Bacillati</taxon>
        <taxon>Actinomycetota</taxon>
        <taxon>Actinomycetes</taxon>
        <taxon>Glycomycetales</taxon>
        <taxon>Glycomycetaceae</taxon>
        <taxon>Stackebrandtia</taxon>
    </lineage>
</organism>
<dbReference type="SUPFAM" id="SSF46894">
    <property type="entry name" value="C-terminal effector domain of the bipartite response regulators"/>
    <property type="match status" value="1"/>
</dbReference>
<dbReference type="Pfam" id="PF03704">
    <property type="entry name" value="BTAD"/>
    <property type="match status" value="1"/>
</dbReference>
<dbReference type="InterPro" id="IPR016032">
    <property type="entry name" value="Sig_transdc_resp-reg_C-effctor"/>
</dbReference>
<dbReference type="EMBL" id="VFOW01000001">
    <property type="protein sequence ID" value="TQL77332.1"/>
    <property type="molecule type" value="Genomic_DNA"/>
</dbReference>
<dbReference type="GO" id="GO:0006355">
    <property type="term" value="P:regulation of DNA-templated transcription"/>
    <property type="evidence" value="ECO:0007669"/>
    <property type="project" value="InterPro"/>
</dbReference>
<sequence length="274" mass="30543">MARLDHSISTVRFGVLGQVRICGTEDVLPATYLRRGLLALLLLHGNQLVPQERIIRLLWSQPPLSARANLRSQLSQLRHDLDEAVPGLSNRITVQRSARGGGGGGIRMAIDEREVDLLEVERLVTAAQLNVKQRDSVTESLFQCHRAANLWRGDFGVDLPDTDWFRAKSAAMAELRCVMAETLHTAELTTGHYHHALVGLNTAIAEYPYRDRLWLLLVGGYFLAGQPTKALDSMRSCRSKYREVGLDAPSVLVQLHRPMLDDDRAAVKAILQIL</sequence>